<feature type="region of interest" description="Disordered" evidence="1">
    <location>
        <begin position="209"/>
        <end position="237"/>
    </location>
</feature>
<protein>
    <recommendedName>
        <fullName evidence="4">RNA polymerase sigma factor 70 region 4 type 2 domain-containing protein</fullName>
    </recommendedName>
</protein>
<reference evidence="3" key="1">
    <citation type="journal article" date="2019" name="Int. J. Syst. Evol. Microbiol.">
        <title>The Global Catalogue of Microorganisms (GCM) 10K type strain sequencing project: providing services to taxonomists for standard genome sequencing and annotation.</title>
        <authorList>
            <consortium name="The Broad Institute Genomics Platform"/>
            <consortium name="The Broad Institute Genome Sequencing Center for Infectious Disease"/>
            <person name="Wu L."/>
            <person name="Ma J."/>
        </authorList>
    </citation>
    <scope>NUCLEOTIDE SEQUENCE [LARGE SCALE GENOMIC DNA]</scope>
    <source>
        <strain evidence="3">JCM 11813</strain>
    </source>
</reference>
<evidence type="ECO:0000313" key="2">
    <source>
        <dbReference type="EMBL" id="GAA1133575.1"/>
    </source>
</evidence>
<dbReference type="Proteomes" id="UP001499979">
    <property type="component" value="Unassembled WGS sequence"/>
</dbReference>
<dbReference type="RefSeq" id="WP_343906585.1">
    <property type="nucleotide sequence ID" value="NZ_BAAAJE010000004.1"/>
</dbReference>
<dbReference type="Gene3D" id="1.10.10.10">
    <property type="entry name" value="Winged helix-like DNA-binding domain superfamily/Winged helix DNA-binding domain"/>
    <property type="match status" value="1"/>
</dbReference>
<name>A0ABP4EYZ8_9ACTN</name>
<gene>
    <name evidence="2" type="ORF">GCM10009606_12170</name>
</gene>
<accession>A0ABP4EYZ8</accession>
<sequence length="614" mass="65551">MRDPDEFDQFYKDVRDRLLVLTYCLTGDLPSSRAAVRDAFVVAWHHWRKVSRLEDPEGWTRVRACARAQRRHTAKLWHREKGLDPEIKATLDALGKLPLPQRRVLLLTELTSASMAEIAREVGLPRTDTERELQTASAQFAVARDVPTTSIRSVFEPVRAYVEGAGRWPRATIVRRAGATRRRTHTVIGVAATAAALVVTGTLVSDETGVRPTLTGERVSAAESHSRSPKPTPEPVDLPAEALLAADQVSRATPGRAWVEGTTDDNSAGDGLAMPCQDDRYADPRGTAALVRTFEPKKLGKPGSTATAVQTAQASRSEKAARRGYTTALDWFAGCDDDRAQLISTHRVDGVGDAAMLLVLRSWDGPGSMLIAGVARTGELTTTTFTRTPVGATPARQKAAQLLADAVSGLCNLQGAGSCAFGPKLRETAPVPAATVPAMLAEVDLPPVAGVEKPWVGTEPRQARSNAAATTCDRTDFGSTSNGVTRTFLVPGAGLPAQFGLTETIGSLPEKKATAFVERIRTALATCSDKHMGTQVTPVRKVDAKGRDLSVWHVTTEISENKTVDYLMGVVRDGTSIAQVGFVPAPKVGFAPGAFVGIVERALARLGALPAPKG</sequence>
<dbReference type="EMBL" id="BAAAJE010000004">
    <property type="protein sequence ID" value="GAA1133575.1"/>
    <property type="molecule type" value="Genomic_DNA"/>
</dbReference>
<proteinExistence type="predicted"/>
<evidence type="ECO:0000256" key="1">
    <source>
        <dbReference type="SAM" id="MobiDB-lite"/>
    </source>
</evidence>
<dbReference type="InterPro" id="IPR036388">
    <property type="entry name" value="WH-like_DNA-bd_sf"/>
</dbReference>
<comment type="caution">
    <text evidence="2">The sequence shown here is derived from an EMBL/GenBank/DDBJ whole genome shotgun (WGS) entry which is preliminary data.</text>
</comment>
<keyword evidence="3" id="KW-1185">Reference proteome</keyword>
<organism evidence="2 3">
    <name type="scientific">Nocardioides aquiterrae</name>
    <dbReference type="NCBI Taxonomy" id="203799"/>
    <lineage>
        <taxon>Bacteria</taxon>
        <taxon>Bacillati</taxon>
        <taxon>Actinomycetota</taxon>
        <taxon>Actinomycetes</taxon>
        <taxon>Propionibacteriales</taxon>
        <taxon>Nocardioidaceae</taxon>
        <taxon>Nocardioides</taxon>
    </lineage>
</organism>
<evidence type="ECO:0000313" key="3">
    <source>
        <dbReference type="Proteomes" id="UP001499979"/>
    </source>
</evidence>
<evidence type="ECO:0008006" key="4">
    <source>
        <dbReference type="Google" id="ProtNLM"/>
    </source>
</evidence>